<keyword evidence="2" id="KW-1185">Reference proteome</keyword>
<name>A0ACD2U9W9_9PSED</name>
<evidence type="ECO:0000313" key="2">
    <source>
        <dbReference type="Proteomes" id="UP001158048"/>
    </source>
</evidence>
<reference evidence="1" key="1">
    <citation type="submission" date="2017-05" db="EMBL/GenBank/DDBJ databases">
        <authorList>
            <person name="Varghese N."/>
            <person name="Submissions S."/>
        </authorList>
    </citation>
    <scope>NUCLEOTIDE SEQUENCE</scope>
    <source>
        <strain evidence="1">LMG 28168</strain>
    </source>
</reference>
<gene>
    <name evidence="1" type="ORF">SAMN04488483_4144</name>
</gene>
<organism evidence="1 2">
    <name type="scientific">Pseudomonas helmanticensis</name>
    <dbReference type="NCBI Taxonomy" id="1471381"/>
    <lineage>
        <taxon>Bacteria</taxon>
        <taxon>Pseudomonadati</taxon>
        <taxon>Pseudomonadota</taxon>
        <taxon>Gammaproteobacteria</taxon>
        <taxon>Pseudomonadales</taxon>
        <taxon>Pseudomonadaceae</taxon>
        <taxon>Pseudomonas</taxon>
    </lineage>
</organism>
<dbReference type="EMBL" id="FXUY01000001">
    <property type="protein sequence ID" value="SMQ28200.1"/>
    <property type="molecule type" value="Genomic_DNA"/>
</dbReference>
<proteinExistence type="predicted"/>
<accession>A0ACD2U9W9</accession>
<comment type="caution">
    <text evidence="1">The sequence shown here is derived from an EMBL/GenBank/DDBJ whole genome shotgun (WGS) entry which is preliminary data.</text>
</comment>
<evidence type="ECO:0000313" key="1">
    <source>
        <dbReference type="EMBL" id="SMQ28200.1"/>
    </source>
</evidence>
<sequence>MSEKPAPSAIDVLSQLVSGPSLSEVAANALLPALVKSYPQQVIDPTLAIVATPSWHFDGRKIVAGPYHFESLTDALVRLALSGTAITLIDGEHFLTEQPDVMPCVQLPVDIEAVGALLNELAPLLLTALEEQQIDYWNETISPSVPRWHQLSETLQQVWNVSADNGWDADQRAMALGVFKNPDKTERALEDTYQTRTCLIDLDLGDTTDRSHLNVLDTAVLLGSKGERTIILTHSVPQGFQCFDSFTELEKSLQWPLQPGADALQVQWRLFEPTGNFFDQQACALIALEAQAIGEVDFFQIRNDSIALAHLGSGASPGAESNLSRRFTHTEHALPSWLDNASPADQTRYSRHLLDLVAVQQQNSGKSFQSEIPDIQAFTLDKLQKAIDRTPTQDFKLQDVEITDTSVVVWGTFVAPEQPQTLTLSLVDLALQNLAGLPLGDLSVRYRNSSTPVPTWMTAIYLKNLVTSVDIGKTYPQLLEQRLVENKTQAARLQQLYSRQLPVELSLLALQHKIRGEAGIDEQGYRYVVAALAVEPTDRRVDGEDIVVRPLAFVKSDKASDSADEVLNMFVIGPRDAHKGPCLLYRPLFDVPLLQYPSRTNLLYAIKHSTTLRQSVLAWLPDKVRFDYSQYVFPGTLPSVWTIPQLLIDPGSATDDRANVTMSGQVIEPEVLASLFKTNAEALITLADRVSVSNVEARWATLKRGGWALFNAALPFLGRSVGTAAWIWQIMDDLQEVTDAQNQQQPVPWTALTDILLSLGMALAHRAATRKQPQRARSGVLPEKPPPASKPAAPASIRFSRLADISGAELPGDHELSLHVLGALEQSSSNLGTVLDSLKVNRPELLATAATEGAYRHLCSAGQKWYAEVGERWFEVGLNDNDDVQIIDTRQQPTRTGPLLIVNARGQWFVDLRLRLRAGGLNSQRKKLLKQNAKKLEQKKRDIAVFDAGLAGKRSELVNVRRAMLEATEQNAESARQTFLDTLDAQAKEYSANIDSLKALNLLEAIPNYRGAMIERLSLQLFLMQSWIDETYTAFRESLAQTLVLLDEDASEAAAERSEPFEKMSDLTKGIIEKIEFAHNRFAELNLLGKEAVDVIREYKARLPKFSLEDLKLLQITLGQELCLSAETGESREGARAALENLVEDASLNIQSVLDLSAEEGFNQLGERVEAMNNLVEQFEVIDQRFGDLVSEYPQYLVSERLEQVKRHVGEFQQNAVQQLSNLLREQRLVEPVAGPSKSSTPPMRKIIKTRYKGTLVGQPRRSGGGQDGDLVDVVAPLTGKVIATFHEKTPGNWVERVPAKPVGLPRLGPGLSKSLQSARELLDELPAFRQRTQSHIARAQRNPTEIEEIYYLHATRLRDAMDKIDKALTSGNHVESKTASATEVRQQLEREATALYARGRTARIEITKQQPPTAARVEWLYSKQEVTITRSTERRRLKGPRKDYLLEYPILDKQSGKVLWYAHFHYANPDDPLPSFTAAHLKTVEQRRLGGAYVEREGHSNQELIAIHRSAISHTQASTLFFS</sequence>
<protein>
    <submittedName>
        <fullName evidence="1">Uncharacterized protein</fullName>
    </submittedName>
</protein>
<dbReference type="Proteomes" id="UP001158048">
    <property type="component" value="Unassembled WGS sequence"/>
</dbReference>